<reference evidence="7" key="2">
    <citation type="submission" date="2020-07" db="EMBL/GenBank/DDBJ databases">
        <authorList>
            <person name="Lood C."/>
            <person name="Girard L."/>
        </authorList>
    </citation>
    <scope>NUCLEOTIDE SEQUENCE</scope>
    <source>
        <strain evidence="7">SWRI153</strain>
    </source>
</reference>
<dbReference type="InterPro" id="IPR050546">
    <property type="entry name" value="Glycosyl_Hydrlase_16"/>
</dbReference>
<dbReference type="RefSeq" id="WP_186528675.1">
    <property type="nucleotide sequence ID" value="NZ_JABWQP020000001.1"/>
</dbReference>
<evidence type="ECO:0000256" key="4">
    <source>
        <dbReference type="ARBA" id="ARBA00023295"/>
    </source>
</evidence>
<protein>
    <submittedName>
        <fullName evidence="7">Family 16 glycosylhydrolase</fullName>
    </submittedName>
</protein>
<keyword evidence="2 5" id="KW-0732">Signal</keyword>
<evidence type="ECO:0000313" key="9">
    <source>
        <dbReference type="Proteomes" id="UP000648816"/>
    </source>
</evidence>
<reference evidence="7 9" key="1">
    <citation type="journal article" date="2020" name="Microorganisms">
        <title>Reliable Identification of Environmental Pseudomonas Isolates Using the rpoD Gene.</title>
        <authorList>
            <consortium name="The Broad Institute Genome Sequencing Platform"/>
            <person name="Girard L."/>
            <person name="Lood C."/>
            <person name="Rokni-Zadeh H."/>
            <person name="van Noort V."/>
            <person name="Lavigne R."/>
            <person name="De Mot R."/>
        </authorList>
    </citation>
    <scope>NUCLEOTIDE SEQUENCE</scope>
    <source>
        <strain evidence="7 9">SWRI153</strain>
    </source>
</reference>
<comment type="caution">
    <text evidence="7">The sequence shown here is derived from an EMBL/GenBank/DDBJ whole genome shotgun (WGS) entry which is preliminary data.</text>
</comment>
<gene>
    <name evidence="8" type="ORF">HU727_005010</name>
    <name evidence="7" type="ORF">HU727_02820</name>
</gene>
<feature type="domain" description="GH16" evidence="6">
    <location>
        <begin position="237"/>
        <end position="492"/>
    </location>
</feature>
<evidence type="ECO:0000256" key="5">
    <source>
        <dbReference type="SAM" id="SignalP"/>
    </source>
</evidence>
<accession>A0A923F0R1</accession>
<dbReference type="InterPro" id="IPR000757">
    <property type="entry name" value="Beta-glucanase-like"/>
</dbReference>
<sequence length="500" mass="55460">MKFKAALFLWWLCVALAGNAAQAPPGVPAAGLVLWLDATDAQSVKLDEQNRVLRWNDKSGNGHDATVDNPGSAPQWLPNAAGGRAVVRFSGVSGFLGKAIRSAKGPVTVLVVSRRTSEQAEVDPWQRLFSSRPQTADNDNVLPNFAISLQQTAAYATTVSVLELHDVPIGPYGVGRNAVGTADNFRGDIAEVLVYDRAFASLAERQQAFQYLAERWSVAIPRVADTWTRVGPLGPVPARNNPNLPLSDQANAGQWVLNDKLSDEFNGSTLDRTRWHVNNGIGNESLGRKPALYTERNASVGNGNLNIVFRKETLPEKYVKLGFKDYTSAMVRTLERGLFGYYEARAKPMNSAGSSAFWLAWTGMADNATEIDIFEIAGKTRNGALDRSYHMNAHLWATPQSTEHIADGSIWISPWRLADDFHVYGFDWQPDTLRWYVDGVLVRESRNKHFFFPMEIVFDSEAMWSWFGVVDDADLPSTFEIDYIKMWQRRSSLSQAGSAP</sequence>
<feature type="signal peptide" evidence="5">
    <location>
        <begin position="1"/>
        <end position="20"/>
    </location>
</feature>
<comment type="similarity">
    <text evidence="1">Belongs to the glycosyl hydrolase 16 family.</text>
</comment>
<dbReference type="SUPFAM" id="SSF49899">
    <property type="entry name" value="Concanavalin A-like lectins/glucanases"/>
    <property type="match status" value="1"/>
</dbReference>
<evidence type="ECO:0000259" key="6">
    <source>
        <dbReference type="PROSITE" id="PS51762"/>
    </source>
</evidence>
<dbReference type="InterPro" id="IPR013320">
    <property type="entry name" value="ConA-like_dom_sf"/>
</dbReference>
<keyword evidence="9" id="KW-1185">Reference proteome</keyword>
<dbReference type="PROSITE" id="PS51762">
    <property type="entry name" value="GH16_2"/>
    <property type="match status" value="1"/>
</dbReference>
<evidence type="ECO:0000256" key="1">
    <source>
        <dbReference type="ARBA" id="ARBA00006865"/>
    </source>
</evidence>
<dbReference type="GO" id="GO:0033916">
    <property type="term" value="F:beta-agarase activity"/>
    <property type="evidence" value="ECO:0007669"/>
    <property type="project" value="InterPro"/>
</dbReference>
<dbReference type="AlphaFoldDB" id="A0A923F0R1"/>
<dbReference type="Proteomes" id="UP000648816">
    <property type="component" value="Unassembled WGS sequence"/>
</dbReference>
<organism evidence="7">
    <name type="scientific">Pseudomonas khorasanensis</name>
    <dbReference type="NCBI Taxonomy" id="2745508"/>
    <lineage>
        <taxon>Bacteria</taxon>
        <taxon>Pseudomonadati</taxon>
        <taxon>Pseudomonadota</taxon>
        <taxon>Gammaproteobacteria</taxon>
        <taxon>Pseudomonadales</taxon>
        <taxon>Pseudomonadaceae</taxon>
        <taxon>Pseudomonas</taxon>
    </lineage>
</organism>
<dbReference type="CDD" id="cd02178">
    <property type="entry name" value="GH16_beta_agarase"/>
    <property type="match status" value="1"/>
</dbReference>
<dbReference type="InterPro" id="IPR016287">
    <property type="entry name" value="Beta_agarase"/>
</dbReference>
<evidence type="ECO:0000313" key="8">
    <source>
        <dbReference type="EMBL" id="MBV4484943.1"/>
    </source>
</evidence>
<keyword evidence="4" id="KW-0326">Glycosidase</keyword>
<dbReference type="Gene3D" id="2.60.120.200">
    <property type="match status" value="1"/>
</dbReference>
<dbReference type="PANTHER" id="PTHR10963:SF55">
    <property type="entry name" value="GLYCOSIDE HYDROLASE FAMILY 16 PROTEIN"/>
    <property type="match status" value="1"/>
</dbReference>
<dbReference type="Pfam" id="PF00722">
    <property type="entry name" value="Glyco_hydro_16"/>
    <property type="match status" value="1"/>
</dbReference>
<proteinExistence type="inferred from homology"/>
<evidence type="ECO:0000313" key="7">
    <source>
        <dbReference type="EMBL" id="MBC3340562.1"/>
    </source>
</evidence>
<dbReference type="PANTHER" id="PTHR10963">
    <property type="entry name" value="GLYCOSYL HYDROLASE-RELATED"/>
    <property type="match status" value="1"/>
</dbReference>
<evidence type="ECO:0000256" key="2">
    <source>
        <dbReference type="ARBA" id="ARBA00022729"/>
    </source>
</evidence>
<name>A0A923F0R1_9PSED</name>
<feature type="chain" id="PRO_5044694809" evidence="5">
    <location>
        <begin position="21"/>
        <end position="500"/>
    </location>
</feature>
<dbReference type="GO" id="GO:0005975">
    <property type="term" value="P:carbohydrate metabolic process"/>
    <property type="evidence" value="ECO:0007669"/>
    <property type="project" value="InterPro"/>
</dbReference>
<keyword evidence="3" id="KW-0378">Hydrolase</keyword>
<dbReference type="EMBL" id="JABWQP020000001">
    <property type="protein sequence ID" value="MBV4484943.1"/>
    <property type="molecule type" value="Genomic_DNA"/>
</dbReference>
<dbReference type="EMBL" id="JABWQP010000001">
    <property type="protein sequence ID" value="MBC3340562.1"/>
    <property type="molecule type" value="Genomic_DNA"/>
</dbReference>
<evidence type="ECO:0000256" key="3">
    <source>
        <dbReference type="ARBA" id="ARBA00022801"/>
    </source>
</evidence>
<reference evidence="8" key="3">
    <citation type="submission" date="2021-06" db="EMBL/GenBank/DDBJ databases">
        <title>Updating the genus Pseudomonas: Description of 43 new species and partition of the Pseudomonas putida group.</title>
        <authorList>
            <person name="Girard L."/>
            <person name="Lood C."/>
            <person name="Vandamme P."/>
            <person name="Rokni-Zadeh H."/>
            <person name="Van Noort V."/>
            <person name="Hofte M."/>
            <person name="Lavigne R."/>
            <person name="De Mot R."/>
        </authorList>
    </citation>
    <scope>NUCLEOTIDE SEQUENCE</scope>
    <source>
        <strain evidence="8">SWRI153</strain>
    </source>
</reference>